<dbReference type="InterPro" id="IPR017087">
    <property type="entry name" value="UCP037004"/>
</dbReference>
<dbReference type="InterPro" id="IPR007553">
    <property type="entry name" value="2-thiour_desulf"/>
</dbReference>
<proteinExistence type="predicted"/>
<evidence type="ECO:0000313" key="2">
    <source>
        <dbReference type="EMBL" id="NMP31590.1"/>
    </source>
</evidence>
<dbReference type="Pfam" id="PF04463">
    <property type="entry name" value="2-thiour_desulf"/>
    <property type="match status" value="1"/>
</dbReference>
<evidence type="ECO:0000313" key="3">
    <source>
        <dbReference type="Proteomes" id="UP000568664"/>
    </source>
</evidence>
<name>A0A7Y0LBN1_9GAMM</name>
<dbReference type="Pfam" id="PF08349">
    <property type="entry name" value="DUF1722"/>
    <property type="match status" value="1"/>
</dbReference>
<dbReference type="RefSeq" id="WP_169074892.1">
    <property type="nucleotide sequence ID" value="NZ_JABBXH010000002.1"/>
</dbReference>
<dbReference type="PANTHER" id="PTHR30087:SF0">
    <property type="entry name" value="INNER MEMBRANE PROTEIN"/>
    <property type="match status" value="1"/>
</dbReference>
<comment type="caution">
    <text evidence="2">The sequence shown here is derived from an EMBL/GenBank/DDBJ whole genome shotgun (WGS) entry which is preliminary data.</text>
</comment>
<dbReference type="AlphaFoldDB" id="A0A7Y0LBN1"/>
<dbReference type="PANTHER" id="PTHR30087">
    <property type="entry name" value="INNER MEMBRANE PROTEIN"/>
    <property type="match status" value="1"/>
</dbReference>
<dbReference type="EMBL" id="JABBXH010000002">
    <property type="protein sequence ID" value="NMP31590.1"/>
    <property type="molecule type" value="Genomic_DNA"/>
</dbReference>
<accession>A0A7Y0LBN1</accession>
<gene>
    <name evidence="2" type="ORF">HII17_08450</name>
</gene>
<reference evidence="2 3" key="1">
    <citation type="submission" date="2020-04" db="EMBL/GenBank/DDBJ databases">
        <title>Thalassotalea sp. M1531, isolated from the surface of marine red alga.</title>
        <authorList>
            <person name="Pang L."/>
            <person name="Lu D.-C."/>
        </authorList>
    </citation>
    <scope>NUCLEOTIDE SEQUENCE [LARGE SCALE GENOMIC DNA]</scope>
    <source>
        <strain evidence="2 3">M1531</strain>
    </source>
</reference>
<organism evidence="2 3">
    <name type="scientific">Thalassotalea algicola</name>
    <dbReference type="NCBI Taxonomy" id="2716224"/>
    <lineage>
        <taxon>Bacteria</taxon>
        <taxon>Pseudomonadati</taxon>
        <taxon>Pseudomonadota</taxon>
        <taxon>Gammaproteobacteria</taxon>
        <taxon>Alteromonadales</taxon>
        <taxon>Colwelliaceae</taxon>
        <taxon>Thalassotalea</taxon>
    </lineage>
</organism>
<evidence type="ECO:0000259" key="1">
    <source>
        <dbReference type="Pfam" id="PF08349"/>
    </source>
</evidence>
<protein>
    <submittedName>
        <fullName evidence="2">DUF1722 domain-containing protein</fullName>
    </submittedName>
</protein>
<keyword evidence="3" id="KW-1185">Reference proteome</keyword>
<dbReference type="Proteomes" id="UP000568664">
    <property type="component" value="Unassembled WGS sequence"/>
</dbReference>
<sequence length="321" mass="36522">MNEQQLNDIGTITIGISACVHGENVRFDASAKPSHFCLKELGQYVNYKPICPEVAIGLPVPRPTIRQIKRGEVIHVSRPDGSCDVTDELKAYGKKIAKIAQDFSGFIFCAKSPSCGMERVKVYDEDGKGSTSDGIGAFAKEIMNENPLLPYEENGRLNDAVIRENFVSRVFAYRQWQSLLASGLTKHKLTNFHAKFKYTVMSHDLVAYKTLGRLLARADLPISQMGDEYILGLMNALKVKATRKNHTNTLQHIQGYFSKELDRQEKQELCENIDEYRRGIVPLFVPLTLIKHHLMRFPKQYLKQQFYLSPHPSQLKLRYSL</sequence>
<feature type="domain" description="DUF1722" evidence="1">
    <location>
        <begin position="197"/>
        <end position="312"/>
    </location>
</feature>
<dbReference type="PIRSF" id="PIRSF037004">
    <property type="entry name" value="UCP037004"/>
    <property type="match status" value="1"/>
</dbReference>
<dbReference type="InterPro" id="IPR013560">
    <property type="entry name" value="DUF1722"/>
</dbReference>